<dbReference type="PANTHER" id="PTHR11413">
    <property type="entry name" value="CYSTATIN FAMILY MEMBER"/>
    <property type="match status" value="1"/>
</dbReference>
<dbReference type="CDD" id="cd00042">
    <property type="entry name" value="CY"/>
    <property type="match status" value="1"/>
</dbReference>
<protein>
    <recommendedName>
        <fullName evidence="3">Cysteine proteinase inhibitor</fullName>
    </recommendedName>
</protein>
<evidence type="ECO:0000256" key="1">
    <source>
        <dbReference type="ARBA" id="ARBA00022690"/>
    </source>
</evidence>
<dbReference type="InterPro" id="IPR027214">
    <property type="entry name" value="Cystatin"/>
</dbReference>
<organism evidence="5 6">
    <name type="scientific">Forsythia ovata</name>
    <dbReference type="NCBI Taxonomy" id="205694"/>
    <lineage>
        <taxon>Eukaryota</taxon>
        <taxon>Viridiplantae</taxon>
        <taxon>Streptophyta</taxon>
        <taxon>Embryophyta</taxon>
        <taxon>Tracheophyta</taxon>
        <taxon>Spermatophyta</taxon>
        <taxon>Magnoliopsida</taxon>
        <taxon>eudicotyledons</taxon>
        <taxon>Gunneridae</taxon>
        <taxon>Pentapetalae</taxon>
        <taxon>asterids</taxon>
        <taxon>lamiids</taxon>
        <taxon>Lamiales</taxon>
        <taxon>Oleaceae</taxon>
        <taxon>Forsythieae</taxon>
        <taxon>Forsythia</taxon>
    </lineage>
</organism>
<dbReference type="AlphaFoldDB" id="A0ABD1SMS1"/>
<evidence type="ECO:0000256" key="2">
    <source>
        <dbReference type="ARBA" id="ARBA00022704"/>
    </source>
</evidence>
<sequence length="182" mass="20360">MAQGVVLEGEDIDSSVDILERITVGEAMEEKDGFIKTKADSSITLGGVQDLKEIQNSAEIESIGRFAVQEHNKNENTLLEYARVIKAKEQVVAGKIYHLSLEVIDAGKKKIYEAKVWVKPWNNFKQLQEFKHARDISSFTSSDHGVKRGYLLLKATGGFSKGKFKVCATRKLLEAINLIYVE</sequence>
<evidence type="ECO:0000259" key="4">
    <source>
        <dbReference type="SMART" id="SM00043"/>
    </source>
</evidence>
<dbReference type="SUPFAM" id="SSF54403">
    <property type="entry name" value="Cystatin/monellin"/>
    <property type="match status" value="1"/>
</dbReference>
<evidence type="ECO:0000313" key="6">
    <source>
        <dbReference type="Proteomes" id="UP001604277"/>
    </source>
</evidence>
<gene>
    <name evidence="5" type="ORF">Fot_35874</name>
</gene>
<proteinExistence type="inferred from homology"/>
<accession>A0ABD1SMS1</accession>
<comment type="similarity">
    <text evidence="3">Belongs to the cystatin family. Phytocystatin subfamily.</text>
</comment>
<keyword evidence="2 3" id="KW-0789">Thiol protease inhibitor</keyword>
<dbReference type="PANTHER" id="PTHR11413:SF110">
    <property type="entry name" value="CYSTEINE PROTEINASE INHIBITOR 6"/>
    <property type="match status" value="1"/>
</dbReference>
<dbReference type="EMBL" id="JBFOLJ010000010">
    <property type="protein sequence ID" value="KAL2502026.1"/>
    <property type="molecule type" value="Genomic_DNA"/>
</dbReference>
<dbReference type="Proteomes" id="UP001604277">
    <property type="component" value="Unassembled WGS sequence"/>
</dbReference>
<dbReference type="GO" id="GO:0004869">
    <property type="term" value="F:cysteine-type endopeptidase inhibitor activity"/>
    <property type="evidence" value="ECO:0007669"/>
    <property type="project" value="UniProtKB-KW"/>
</dbReference>
<dbReference type="InterPro" id="IPR046350">
    <property type="entry name" value="Cystatin_sf"/>
</dbReference>
<comment type="caution">
    <text evidence="5">The sequence shown here is derived from an EMBL/GenBank/DDBJ whole genome shotgun (WGS) entry which is preliminary data.</text>
</comment>
<dbReference type="InterPro" id="IPR000010">
    <property type="entry name" value="Cystatin_dom"/>
</dbReference>
<evidence type="ECO:0000313" key="5">
    <source>
        <dbReference type="EMBL" id="KAL2502026.1"/>
    </source>
</evidence>
<evidence type="ECO:0000256" key="3">
    <source>
        <dbReference type="RuleBase" id="RU362130"/>
    </source>
</evidence>
<dbReference type="Gene3D" id="3.10.450.10">
    <property type="match status" value="1"/>
</dbReference>
<reference evidence="6" key="1">
    <citation type="submission" date="2024-07" db="EMBL/GenBank/DDBJ databases">
        <title>Two chromosome-level genome assemblies of Korean endemic species Abeliophyllum distichum and Forsythia ovata (Oleaceae).</title>
        <authorList>
            <person name="Jang H."/>
        </authorList>
    </citation>
    <scope>NUCLEOTIDE SEQUENCE [LARGE SCALE GENOMIC DNA]</scope>
</reference>
<name>A0ABD1SMS1_9LAMI</name>
<dbReference type="SMART" id="SM00043">
    <property type="entry name" value="CY"/>
    <property type="match status" value="1"/>
</dbReference>
<dbReference type="Pfam" id="PF16845">
    <property type="entry name" value="SQAPI"/>
    <property type="match status" value="1"/>
</dbReference>
<feature type="domain" description="Cystatin" evidence="4">
    <location>
        <begin position="43"/>
        <end position="133"/>
    </location>
</feature>
<keyword evidence="1 3" id="KW-0646">Protease inhibitor</keyword>
<keyword evidence="6" id="KW-1185">Reference proteome</keyword>